<dbReference type="SUPFAM" id="SSF53335">
    <property type="entry name" value="S-adenosyl-L-methionine-dependent methyltransferases"/>
    <property type="match status" value="1"/>
</dbReference>
<evidence type="ECO:0000256" key="4">
    <source>
        <dbReference type="ARBA" id="ARBA00022691"/>
    </source>
</evidence>
<keyword evidence="2" id="KW-0489">Methyltransferase</keyword>
<dbReference type="Pfam" id="PF02475">
    <property type="entry name" value="TRM5-TYW2_MTfase"/>
    <property type="match status" value="1"/>
</dbReference>
<dbReference type="GO" id="GO:0005759">
    <property type="term" value="C:mitochondrial matrix"/>
    <property type="evidence" value="ECO:0007669"/>
    <property type="project" value="TreeGrafter"/>
</dbReference>
<evidence type="ECO:0000259" key="6">
    <source>
        <dbReference type="PROSITE" id="PS51684"/>
    </source>
</evidence>
<dbReference type="AlphaFoldDB" id="A0A0M3HJD7"/>
<evidence type="ECO:0000256" key="5">
    <source>
        <dbReference type="ARBA" id="ARBA00022694"/>
    </source>
</evidence>
<dbReference type="PROSITE" id="PS51684">
    <property type="entry name" value="SAM_MT_TRM5_TYW2"/>
    <property type="match status" value="1"/>
</dbReference>
<feature type="domain" description="SAM-dependent methyltransferase TRM5/TYW2-type" evidence="6">
    <location>
        <begin position="1"/>
        <end position="161"/>
    </location>
</feature>
<dbReference type="WBParaSite" id="ALUE_0000163201-mRNA-1">
    <property type="protein sequence ID" value="ALUE_0000163201-mRNA-1"/>
    <property type="gene ID" value="ALUE_0000163201"/>
</dbReference>
<evidence type="ECO:0000256" key="3">
    <source>
        <dbReference type="ARBA" id="ARBA00022679"/>
    </source>
</evidence>
<keyword evidence="4" id="KW-0949">S-adenosyl-L-methionine</keyword>
<evidence type="ECO:0000256" key="2">
    <source>
        <dbReference type="ARBA" id="ARBA00022603"/>
    </source>
</evidence>
<dbReference type="Proteomes" id="UP000036681">
    <property type="component" value="Unplaced"/>
</dbReference>
<dbReference type="GO" id="GO:0070901">
    <property type="term" value="P:mitochondrial tRNA methylation"/>
    <property type="evidence" value="ECO:0007669"/>
    <property type="project" value="TreeGrafter"/>
</dbReference>
<dbReference type="PANTHER" id="PTHR23245">
    <property type="entry name" value="TRNA METHYLTRANSFERASE"/>
    <property type="match status" value="1"/>
</dbReference>
<dbReference type="InterPro" id="IPR056743">
    <property type="entry name" value="TRM5-TYW2-like_MTfase"/>
</dbReference>
<sequence>MLPASMCGFHTHKVFWNSRLSSEHDRIARKFDRYSAVFDCCAGVGPFVLPAARRGARVIVANDLNPESVKWLRENIKINRANIGKSEIQVHCMDAREFIRKEIASRIVVELERLKQVRGDGKESVEGNTFTNLFASFICNNCTCLRLSPEKCASSWVSFIM</sequence>
<keyword evidence="1" id="KW-0963">Cytoplasm</keyword>
<keyword evidence="7" id="KW-1185">Reference proteome</keyword>
<keyword evidence="5" id="KW-0819">tRNA processing</keyword>
<reference evidence="8" key="1">
    <citation type="submission" date="2017-02" db="UniProtKB">
        <authorList>
            <consortium name="WormBaseParasite"/>
        </authorList>
    </citation>
    <scope>IDENTIFICATION</scope>
</reference>
<keyword evidence="3" id="KW-0808">Transferase</keyword>
<dbReference type="GO" id="GO:0008175">
    <property type="term" value="F:tRNA methyltransferase activity"/>
    <property type="evidence" value="ECO:0007669"/>
    <property type="project" value="TreeGrafter"/>
</dbReference>
<name>A0A0M3HJD7_ASCLU</name>
<evidence type="ECO:0000313" key="7">
    <source>
        <dbReference type="Proteomes" id="UP000036681"/>
    </source>
</evidence>
<protein>
    <submittedName>
        <fullName evidence="8">tRNA wybutosine-synthesizing protein 2 homolog</fullName>
    </submittedName>
</protein>
<evidence type="ECO:0000256" key="1">
    <source>
        <dbReference type="ARBA" id="ARBA00022490"/>
    </source>
</evidence>
<evidence type="ECO:0000313" key="8">
    <source>
        <dbReference type="WBParaSite" id="ALUE_0000163201-mRNA-1"/>
    </source>
</evidence>
<dbReference type="InterPro" id="IPR029063">
    <property type="entry name" value="SAM-dependent_MTases_sf"/>
</dbReference>
<dbReference type="PANTHER" id="PTHR23245:SF36">
    <property type="entry name" value="TRNA (GUANINE(37)-N1)-METHYLTRANSFERASE"/>
    <property type="match status" value="1"/>
</dbReference>
<dbReference type="Gene3D" id="3.40.50.150">
    <property type="entry name" value="Vaccinia Virus protein VP39"/>
    <property type="match status" value="1"/>
</dbReference>
<dbReference type="InterPro" id="IPR030382">
    <property type="entry name" value="MeTrfase_TRM5/TYW2"/>
</dbReference>
<dbReference type="GO" id="GO:0002939">
    <property type="term" value="P:tRNA N1-guanine methylation"/>
    <property type="evidence" value="ECO:0007669"/>
    <property type="project" value="TreeGrafter"/>
</dbReference>
<accession>A0A0M3HJD7</accession>
<proteinExistence type="predicted"/>
<organism evidence="7 8">
    <name type="scientific">Ascaris lumbricoides</name>
    <name type="common">Giant roundworm</name>
    <dbReference type="NCBI Taxonomy" id="6252"/>
    <lineage>
        <taxon>Eukaryota</taxon>
        <taxon>Metazoa</taxon>
        <taxon>Ecdysozoa</taxon>
        <taxon>Nematoda</taxon>
        <taxon>Chromadorea</taxon>
        <taxon>Rhabditida</taxon>
        <taxon>Spirurina</taxon>
        <taxon>Ascaridomorpha</taxon>
        <taxon>Ascaridoidea</taxon>
        <taxon>Ascarididae</taxon>
        <taxon>Ascaris</taxon>
    </lineage>
</organism>
<dbReference type="CDD" id="cd02440">
    <property type="entry name" value="AdoMet_MTases"/>
    <property type="match status" value="1"/>
</dbReference>